<sequence length="323" mass="36200">MTIYGLGEVMLRYTPPDYSLLKNAHTFDVQVGGAELNTLISLSSFDHNTEMITVLPEHELAKIPLQKMAQTKIGTRNIKYREGRLGTYYLEESFGFRSSKVIYDRQHSTFAEFEATLFDIEQMQAGDYFVITGITLAVNSMLRNNIISLLTQIKARGAHIVFDINYRSNLWDKEVAKATVESILPLVDVLLFGKMDATHLLNLNSEIDSMETCARTIQDHYHIPMLASSNRDIAASTLQGVILQGDTFITGEIYPYQVLNRIGAGDAFMSGIIHGLIEQYPIEDTLDFATKCAVLQHTTKEDALSCQVDEVLNLAQYAGSLKR</sequence>
<evidence type="ECO:0000256" key="3">
    <source>
        <dbReference type="ARBA" id="ARBA00022777"/>
    </source>
</evidence>
<evidence type="ECO:0000256" key="2">
    <source>
        <dbReference type="ARBA" id="ARBA00022679"/>
    </source>
</evidence>
<evidence type="ECO:0000313" key="5">
    <source>
        <dbReference type="EMBL" id="GEQ04237.1"/>
    </source>
</evidence>
<dbReference type="EC" id="2.7.1.45" evidence="6"/>
<dbReference type="EMBL" id="BKAX01000001">
    <property type="protein sequence ID" value="GEQ04237.1"/>
    <property type="molecule type" value="Genomic_DNA"/>
</dbReference>
<organism evidence="6 7">
    <name type="scientific">Staphylococcus gallinarum</name>
    <dbReference type="NCBI Taxonomy" id="1293"/>
    <lineage>
        <taxon>Bacteria</taxon>
        <taxon>Bacillati</taxon>
        <taxon>Bacillota</taxon>
        <taxon>Bacilli</taxon>
        <taxon>Bacillales</taxon>
        <taxon>Staphylococcaceae</taxon>
        <taxon>Staphylococcus</taxon>
    </lineage>
</organism>
<keyword evidence="3 6" id="KW-0418">Kinase</keyword>
<dbReference type="CDD" id="cd01166">
    <property type="entry name" value="KdgK"/>
    <property type="match status" value="1"/>
</dbReference>
<proteinExistence type="inferred from homology"/>
<reference evidence="5 8" key="2">
    <citation type="submission" date="2019-07" db="EMBL/GenBank/DDBJ databases">
        <title>Whole genome shotgun sequence of Staphylococcus gallinarum NBRC 109767.</title>
        <authorList>
            <person name="Hosoyama A."/>
            <person name="Uohara A."/>
            <person name="Ohji S."/>
            <person name="Ichikawa N."/>
        </authorList>
    </citation>
    <scope>NUCLEOTIDE SEQUENCE [LARGE SCALE GENOMIC DNA]</scope>
    <source>
        <strain evidence="5 8">NBRC 109767</strain>
    </source>
</reference>
<dbReference type="GO" id="GO:0008673">
    <property type="term" value="F:2-dehydro-3-deoxygluconokinase activity"/>
    <property type="evidence" value="ECO:0007669"/>
    <property type="project" value="UniProtKB-EC"/>
</dbReference>
<evidence type="ECO:0000313" key="8">
    <source>
        <dbReference type="Proteomes" id="UP000321057"/>
    </source>
</evidence>
<dbReference type="OrthoDB" id="9813569at2"/>
<keyword evidence="8" id="KW-1185">Reference proteome</keyword>
<dbReference type="InterPro" id="IPR029056">
    <property type="entry name" value="Ribokinase-like"/>
</dbReference>
<feature type="domain" description="Carbohydrate kinase PfkB" evidence="4">
    <location>
        <begin position="6"/>
        <end position="301"/>
    </location>
</feature>
<dbReference type="Proteomes" id="UP000255277">
    <property type="component" value="Unassembled WGS sequence"/>
</dbReference>
<comment type="similarity">
    <text evidence="1">Belongs to the carbohydrate kinase PfkB family.</text>
</comment>
<name>A0A0D0QYR8_STAGA</name>
<evidence type="ECO:0000313" key="6">
    <source>
        <dbReference type="EMBL" id="SUM31606.1"/>
    </source>
</evidence>
<dbReference type="PANTHER" id="PTHR43320:SF2">
    <property type="entry name" value="2-DEHYDRO-3-DEOXYGLUCONOKINASE_2-DEHYDRO-3-DEOXYGALACTONOKINASE"/>
    <property type="match status" value="1"/>
</dbReference>
<evidence type="ECO:0000256" key="1">
    <source>
        <dbReference type="ARBA" id="ARBA00010688"/>
    </source>
</evidence>
<accession>A0A0D0QYR8</accession>
<dbReference type="InterPro" id="IPR052700">
    <property type="entry name" value="Carb_kinase_PfkB-like"/>
</dbReference>
<keyword evidence="2 6" id="KW-0808">Transferase</keyword>
<evidence type="ECO:0000259" key="4">
    <source>
        <dbReference type="Pfam" id="PF00294"/>
    </source>
</evidence>
<dbReference type="PANTHER" id="PTHR43320">
    <property type="entry name" value="SUGAR KINASE"/>
    <property type="match status" value="1"/>
</dbReference>
<gene>
    <name evidence="6" type="ORF">NCTC12195_01040</name>
    <name evidence="5" type="ORF">SGA02_00650</name>
</gene>
<protein>
    <submittedName>
        <fullName evidence="6">2-dehydro-3-deoxygluconokinase</fullName>
        <ecNumber evidence="6">2.7.1.45</ecNumber>
    </submittedName>
</protein>
<dbReference type="Proteomes" id="UP000321057">
    <property type="component" value="Unassembled WGS sequence"/>
</dbReference>
<dbReference type="Gene3D" id="3.40.1190.20">
    <property type="match status" value="1"/>
</dbReference>
<dbReference type="AlphaFoldDB" id="A0A0D0QYR8"/>
<reference evidence="6 7" key="1">
    <citation type="submission" date="2018-06" db="EMBL/GenBank/DDBJ databases">
        <authorList>
            <consortium name="Pathogen Informatics"/>
            <person name="Doyle S."/>
        </authorList>
    </citation>
    <scope>NUCLEOTIDE SEQUENCE [LARGE SCALE GENOMIC DNA]</scope>
    <source>
        <strain evidence="6 7">NCTC12195</strain>
    </source>
</reference>
<dbReference type="Pfam" id="PF00294">
    <property type="entry name" value="PfkB"/>
    <property type="match status" value="1"/>
</dbReference>
<dbReference type="STRING" id="1293.SH09_02265"/>
<dbReference type="EMBL" id="UHDK01000001">
    <property type="protein sequence ID" value="SUM31606.1"/>
    <property type="molecule type" value="Genomic_DNA"/>
</dbReference>
<dbReference type="RefSeq" id="WP_042737999.1">
    <property type="nucleotide sequence ID" value="NZ_BKAX01000001.1"/>
</dbReference>
<dbReference type="SUPFAM" id="SSF53613">
    <property type="entry name" value="Ribokinase-like"/>
    <property type="match status" value="1"/>
</dbReference>
<dbReference type="InterPro" id="IPR011611">
    <property type="entry name" value="PfkB_dom"/>
</dbReference>
<evidence type="ECO:0000313" key="7">
    <source>
        <dbReference type="Proteomes" id="UP000255277"/>
    </source>
</evidence>